<reference evidence="1 2" key="1">
    <citation type="submission" date="2019-02" db="EMBL/GenBank/DDBJ databases">
        <title>Genomic, morphological and functional characterisation of novel bacteriophage Fnu1 capable of disrupt Fusobacterium nucleatum biofilm.</title>
        <authorList>
            <person name="Kabwe M."/>
            <person name="Brown T.L."/>
            <person name="Dashper S."/>
            <person name="Speirs L."/>
            <person name="Ku H."/>
            <person name="Petrovski S."/>
            <person name="Chan H.T."/>
            <person name="Lock P."/>
            <person name="Tucci J."/>
        </authorList>
    </citation>
    <scope>NUCLEOTIDE SEQUENCE [LARGE SCALE GENOMIC DNA]</scope>
</reference>
<dbReference type="Proteomes" id="UP000292160">
    <property type="component" value="Segment"/>
</dbReference>
<evidence type="ECO:0008006" key="3">
    <source>
        <dbReference type="Google" id="ProtNLM"/>
    </source>
</evidence>
<dbReference type="RefSeq" id="YP_010082905.1">
    <property type="nucleotide sequence ID" value="NC_055035.1"/>
</dbReference>
<dbReference type="Pfam" id="PF05565">
    <property type="entry name" value="Sipho_Gp157"/>
    <property type="match status" value="1"/>
</dbReference>
<organism evidence="1 2">
    <name type="scientific">Fusobacterium phage Fnu1</name>
    <dbReference type="NCBI Taxonomy" id="2530024"/>
    <lineage>
        <taxon>Viruses</taxon>
        <taxon>Duplodnaviria</taxon>
        <taxon>Heunggongvirae</taxon>
        <taxon>Uroviricota</taxon>
        <taxon>Caudoviricetes</taxon>
        <taxon>Latrobevirus</taxon>
        <taxon>Latrobevirus FNU1</taxon>
    </lineage>
</organism>
<name>A0A481W5Z3_9CAUD</name>
<evidence type="ECO:0000313" key="1">
    <source>
        <dbReference type="EMBL" id="QBJ04126.1"/>
    </source>
</evidence>
<dbReference type="GeneID" id="65071913"/>
<accession>A0A481W5Z3</accession>
<proteinExistence type="predicted"/>
<dbReference type="EMBL" id="MK554696">
    <property type="protein sequence ID" value="QBJ04126.1"/>
    <property type="molecule type" value="Genomic_DNA"/>
</dbReference>
<keyword evidence="2" id="KW-1185">Reference proteome</keyword>
<dbReference type="InterPro" id="IPR008840">
    <property type="entry name" value="Sipho_Gp157"/>
</dbReference>
<sequence length="174" mass="19958">MAEKQTLWQLTEQGSKLEEMIENSINWETGEVDENYDKLTDLKDEINALVVSKGKDLIYVLRKQDNYAEAIDEEIKRLQTLKKSYAKKKENLSNYIKMCMIANNIKAIETPVGKLSVVNNAESVEIYDESLIDKKFIKTKVEETISKTDIKNAIKNGEEVQGARLVRNTRLAIK</sequence>
<evidence type="ECO:0000313" key="2">
    <source>
        <dbReference type="Proteomes" id="UP000292160"/>
    </source>
</evidence>
<dbReference type="KEGG" id="vg:65071913"/>
<protein>
    <recommendedName>
        <fullName evidence="3">Siphovirus Gp157 family protein</fullName>
    </recommendedName>
</protein>